<dbReference type="InterPro" id="IPR006597">
    <property type="entry name" value="Sel1-like"/>
</dbReference>
<dbReference type="Pfam" id="PF08238">
    <property type="entry name" value="Sel1"/>
    <property type="match status" value="5"/>
</dbReference>
<evidence type="ECO:0000313" key="4">
    <source>
        <dbReference type="EMBL" id="MBK1790431.1"/>
    </source>
</evidence>
<dbReference type="Gene3D" id="1.25.40.10">
    <property type="entry name" value="Tetratricopeptide repeat domain"/>
    <property type="match status" value="2"/>
</dbReference>
<dbReference type="SMART" id="SM00671">
    <property type="entry name" value="SEL1"/>
    <property type="match status" value="5"/>
</dbReference>
<proteinExistence type="inferred from homology"/>
<comment type="similarity">
    <text evidence="1">Belongs to the hcp beta-lactamase family.</text>
</comment>
<sequence>MVLRFVRLWVLLPLLIAFSSSSELTAEPISKYGGISGIRFSGNKSFTETELKRGLERHFMTFQAKLAGSPADSFYAMAANLVKSGYQRNGFLDITVDFELAEDFVSVKIVEGAVYKYGEAKLSIVGMERHDGMEDQLIQFLTSPRRMDALVSQPVEPLFKSGDHADGTDGKLKHIASSIETYLEAKAYTAGEIKVSGATRDGRVYDISVSSSKPLRVNKVGKLKFSGAKDAKQRKYLNALLADFKGVVANDEVLAKMKSTILATYQFSDCSVSLGNEDDQVAVRLTTQNDAPPLDEIDEDAEKLFTLMDELCNQLARKNDFEVRVELLHEGQACLLKFGSVEEEAGPTVYYSFEGFSENAVSGKLLAAGDLATFTSFCKLSPSKGGDGDYEMNLGVGCPTASGAASEVLSVKLLPTGLIKYDSRESIELTVDDSAQNGEKVFSYTKDDMKFKIVEGAAGELIRVRCGNVADFGYQAVEIRFDNISLPENLSEPSLSQFVCDLSQCGLTGFNRISRQWNEELEPLQELEKVLEKDGPQIEKAISRLLMLLGAEDGARFDPPQPSDLPQAYEMMFTVLIFYDYLFAQVPDDAWLLANHEDLVLLYTGKGEQILSSLLDRFEKDEIGPVELYAYALLFDSNDSSLTPLVAEMAEHKCKLESLTPELVWIHRDLSRLLEAGQGDFDFLLDYLPESLGIDRGDFANTKGMSIVEKFKKTRELTLWLKDASYKLSNKRVKRAGLSQSKVQLANYQRAFDMGIANGALLLGDIQRSSKLTASPKEAAKYYEAAIEAGSGMACDRLAWMYRDGELGGSADLEKVFFYSKKGAELKQLNCMEDYASFYDPSDADWIRERNAVVGGADVKKAIKSYSVAANAGSAWACNRLARIYLNGLASGEKELKSAHDWYKWGSKRGCEDSMAMYASFYDPSDEDWAKERNIVVGGADADLAIKSYKEAVDKGEKWAASRLGELYRNGPDGVEKDLKKALKWYEKAAELGHGYSTYMVATYYFPYNENWVLERNAIVGGADIAEAEAKLLKAGELGYSYSYYSLGDMHSYKALGDKSSFEKAIEYHSKAIELENDEGYSGLASAYMIWKEDYAKTFSYIEKARAAGETDYTESLYRLMLHHGNAQINPYFDPAKAVGLYKDVVADLADDREKFDYYTSKRNIANMYRLGVHPEGKNWERAQEIYLEIQDLSAMAKRWADAYPNWDGMEEDKY</sequence>
<dbReference type="PANTHER" id="PTHR13891">
    <property type="entry name" value="CYTOCHROME C OXIDASE ASSEMBLY FACTOR 7"/>
    <property type="match status" value="1"/>
</dbReference>
<dbReference type="InterPro" id="IPR040239">
    <property type="entry name" value="HcpB-like"/>
</dbReference>
<dbReference type="SUPFAM" id="SSF81901">
    <property type="entry name" value="HCP-like"/>
    <property type="match status" value="3"/>
</dbReference>
<gene>
    <name evidence="4" type="ORF">JIN82_04580</name>
</gene>
<dbReference type="AlphaFoldDB" id="A0A8J7MCC4"/>
<reference evidence="4" key="1">
    <citation type="submission" date="2021-01" db="EMBL/GenBank/DDBJ databases">
        <title>Modified the classification status of verrucomicrobia.</title>
        <authorList>
            <person name="Feng X."/>
        </authorList>
    </citation>
    <scope>NUCLEOTIDE SEQUENCE</scope>
    <source>
        <strain evidence="4">_KCTC 22039</strain>
    </source>
</reference>
<name>A0A8J7MCC4_9BACT</name>
<dbReference type="PANTHER" id="PTHR13891:SF1">
    <property type="entry name" value="CYTOCHROME C OXIDASE ASSEMBLY FACTOR 7"/>
    <property type="match status" value="1"/>
</dbReference>
<feature type="chain" id="PRO_5035244349" evidence="3">
    <location>
        <begin position="26"/>
        <end position="1215"/>
    </location>
</feature>
<accession>A0A8J7MCC4</accession>
<dbReference type="InterPro" id="IPR011990">
    <property type="entry name" value="TPR-like_helical_dom_sf"/>
</dbReference>
<feature type="signal peptide" evidence="3">
    <location>
        <begin position="1"/>
        <end position="25"/>
    </location>
</feature>
<organism evidence="4 5">
    <name type="scientific">Persicirhabdus sediminis</name>
    <dbReference type="NCBI Taxonomy" id="454144"/>
    <lineage>
        <taxon>Bacteria</taxon>
        <taxon>Pseudomonadati</taxon>
        <taxon>Verrucomicrobiota</taxon>
        <taxon>Verrucomicrobiia</taxon>
        <taxon>Verrucomicrobiales</taxon>
        <taxon>Verrucomicrobiaceae</taxon>
        <taxon>Persicirhabdus</taxon>
    </lineage>
</organism>
<dbReference type="Proteomes" id="UP000624703">
    <property type="component" value="Unassembled WGS sequence"/>
</dbReference>
<protein>
    <submittedName>
        <fullName evidence="4">SEL1-like repeat protein</fullName>
    </submittedName>
</protein>
<comment type="caution">
    <text evidence="4">The sequence shown here is derived from an EMBL/GenBank/DDBJ whole genome shotgun (WGS) entry which is preliminary data.</text>
</comment>
<evidence type="ECO:0000256" key="1">
    <source>
        <dbReference type="ARBA" id="ARBA00008486"/>
    </source>
</evidence>
<evidence type="ECO:0000313" key="5">
    <source>
        <dbReference type="Proteomes" id="UP000624703"/>
    </source>
</evidence>
<dbReference type="EMBL" id="JAENIM010000021">
    <property type="protein sequence ID" value="MBK1790431.1"/>
    <property type="molecule type" value="Genomic_DNA"/>
</dbReference>
<evidence type="ECO:0000256" key="2">
    <source>
        <dbReference type="ARBA" id="ARBA00022737"/>
    </source>
</evidence>
<evidence type="ECO:0000256" key="3">
    <source>
        <dbReference type="SAM" id="SignalP"/>
    </source>
</evidence>
<keyword evidence="3" id="KW-0732">Signal</keyword>
<keyword evidence="5" id="KW-1185">Reference proteome</keyword>
<keyword evidence="2" id="KW-0677">Repeat</keyword>